<evidence type="ECO:0000256" key="1">
    <source>
        <dbReference type="SAM" id="Phobius"/>
    </source>
</evidence>
<gene>
    <name evidence="2" type="ORF">Q361_103191</name>
</gene>
<dbReference type="EMBL" id="PQNY01000003">
    <property type="protein sequence ID" value="POS02673.1"/>
    <property type="molecule type" value="Genomic_DNA"/>
</dbReference>
<dbReference type="Proteomes" id="UP000237056">
    <property type="component" value="Unassembled WGS sequence"/>
</dbReference>
<accession>A0A2S4NB46</accession>
<protein>
    <submittedName>
        <fullName evidence="2">Uncharacterized protein</fullName>
    </submittedName>
</protein>
<keyword evidence="1" id="KW-1133">Transmembrane helix</keyword>
<proteinExistence type="predicted"/>
<feature type="transmembrane region" description="Helical" evidence="1">
    <location>
        <begin position="7"/>
        <end position="25"/>
    </location>
</feature>
<keyword evidence="1" id="KW-0812">Transmembrane</keyword>
<reference evidence="2 3" key="1">
    <citation type="submission" date="2018-01" db="EMBL/GenBank/DDBJ databases">
        <title>Genomic Encyclopedia of Type Strains, Phase I: the one thousand microbial genomes (KMG-I) project.</title>
        <authorList>
            <person name="Goeker M."/>
        </authorList>
    </citation>
    <scope>NUCLEOTIDE SEQUENCE [LARGE SCALE GENOMIC DNA]</scope>
    <source>
        <strain evidence="2 3">DSM 17960</strain>
    </source>
</reference>
<evidence type="ECO:0000313" key="2">
    <source>
        <dbReference type="EMBL" id="POS02673.1"/>
    </source>
</evidence>
<comment type="caution">
    <text evidence="2">The sequence shown here is derived from an EMBL/GenBank/DDBJ whole genome shotgun (WGS) entry which is preliminary data.</text>
</comment>
<dbReference type="AlphaFoldDB" id="A0A2S4NB46"/>
<keyword evidence="3" id="KW-1185">Reference proteome</keyword>
<organism evidence="2 3">
    <name type="scientific">Flavobacterium croceum DSM 17960</name>
    <dbReference type="NCBI Taxonomy" id="1121886"/>
    <lineage>
        <taxon>Bacteria</taxon>
        <taxon>Pseudomonadati</taxon>
        <taxon>Bacteroidota</taxon>
        <taxon>Flavobacteriia</taxon>
        <taxon>Flavobacteriales</taxon>
        <taxon>Flavobacteriaceae</taxon>
        <taxon>Flavobacterium</taxon>
    </lineage>
</organism>
<evidence type="ECO:0000313" key="3">
    <source>
        <dbReference type="Proteomes" id="UP000237056"/>
    </source>
</evidence>
<name>A0A2S4NB46_9FLAO</name>
<keyword evidence="1" id="KW-0472">Membrane</keyword>
<sequence length="57" mass="6678">MKTFNRIMFSLYIIVIILHIINYVVRKQDLTTSILGITTMILLALSLIISEKRRNKN</sequence>
<feature type="transmembrane region" description="Helical" evidence="1">
    <location>
        <begin position="31"/>
        <end position="49"/>
    </location>
</feature>